<evidence type="ECO:0000313" key="8">
    <source>
        <dbReference type="Proteomes" id="UP000238825"/>
    </source>
</evidence>
<feature type="domain" description="SLH" evidence="5">
    <location>
        <begin position="1086"/>
        <end position="1143"/>
    </location>
</feature>
<dbReference type="PANTHER" id="PTHR43308:SF5">
    <property type="entry name" value="S-LAYER PROTEIN _ PEPTIDOGLYCAN ENDO-BETA-N-ACETYLGLUCOSAMINIDASE"/>
    <property type="match status" value="1"/>
</dbReference>
<evidence type="ECO:0000256" key="3">
    <source>
        <dbReference type="SAM" id="MobiDB-lite"/>
    </source>
</evidence>
<dbReference type="InterPro" id="IPR027954">
    <property type="entry name" value="Transcobalamin-like_C"/>
</dbReference>
<sequence>MDIFKKQIHLVIIFILIFSLLSPAATGKAQHLEGETYEQNTSDINNTELDNPNEQLTMTPLIENAPNTISDIQLNTTEPLFLTIGETSQLAVASSTTEDSTLIEWSSSAPTITTVDNQGLVTAISIGDAQIYVKVGEVSKAVNIYVITPEEQNFINLVNNLPEIIVADEVAELQLTAARKTYSALTLDQKKKALISNYNNKLGEKEGQLVEAFINSIPSFDTLDETIAQQLINARTKWNTLLLNEKKKLVQIEAILIEKELKYVGLLISTISSLEISNEKLGSLFNTTRKIYKGIPAQQKVNVINYQNLVDKEIEYVLYLIDSLPETIQIADEATKKQLEEARTTYNALDKNQKTKINNYQELVDKENIFTTAPRIQDVIFKINVLPPIDSITWADHLKVNATQQAYDNLSAQEKQSVSNYNKLEALQKRLVELKPTTIKAYNSVGQYLVSSSPQPVYQSEWTILTLARGGYVNLSNSYYSKYYKNIENHVKSNSGVIASQATDYSRVIIALTAIGKDPTNVAGYNLVEKLTDFNFVTRQGINSAVFTLIALDTWDFELPKTATTTREKLIKYILQRQLNDGGFAYAGTEADPDITAMVIQSLAPYYQSNAEVKTAVNRAIDTLAAIQLPNGGYKSDNFENAESAAQVVTALASLGINANNDNRFNKVISNIMTYSSEDGGFKHVLIENKANGMATVQVGYTLAAYNRLLNNQTALYDMSDTKSDNTGNNPGDIDNGSDGEEPSNPDDKGNQPSNPDGQPSDNEEIGYTTFSIRISSSEVPLKSTSTKLFAGETAFDVLKRVTSENSVALSYRQTEYGTYIDGIAGVYEFDRGPLSGWMYRVNGQYPSYSAALYTLSPGDSVEWLYTTDLGKDVGGYVEDGSEKSGPPAEENKEKCKGKNTENCKETENNCTGVEAQCAEEMNKGNKGNEENKGNRGNVDNPVAEITIEDGSNKAIITSKHIKEYLEKNVQKFVIQSKNNFKIEIPTSIFTRIKLTESEQIIASVTKEAKNKQFTVKFGIEATNGKTKSITIDKEYLKVTLLANELKPNMVVLQLDGSEYKPVPHRIVNGEIVLFTKSSGTFVVTESTVTFNDIAHLANKEEIEFLASRLVIKGTTPETFEPYKPITRAQFSVLISRALGLQAKGENPFNDTEGKWYATDIQALFEAGITKGTTSSTFNPEAPITRQQAAAFMARILEYLNADVKATGEVNFTDASNISAEYLPYIELLNSLDIMTGKPDGSFDPRASLTRGQTAKILKRTLNIAGIM</sequence>
<evidence type="ECO:0000256" key="4">
    <source>
        <dbReference type="SAM" id="SignalP"/>
    </source>
</evidence>
<dbReference type="EMBL" id="CP019980">
    <property type="protein sequence ID" value="AVK96995.1"/>
    <property type="molecule type" value="Genomic_DNA"/>
</dbReference>
<dbReference type="Pfam" id="PF00395">
    <property type="entry name" value="SLH"/>
    <property type="match status" value="3"/>
</dbReference>
<dbReference type="Gene3D" id="2.170.130.30">
    <property type="match status" value="1"/>
</dbReference>
<keyword evidence="1 4" id="KW-0732">Signal</keyword>
<dbReference type="EMBL" id="UFSZ01000001">
    <property type="protein sequence ID" value="SUV17157.1"/>
    <property type="molecule type" value="Genomic_DNA"/>
</dbReference>
<proteinExistence type="predicted"/>
<evidence type="ECO:0000256" key="2">
    <source>
        <dbReference type="ARBA" id="ARBA00022737"/>
    </source>
</evidence>
<dbReference type="InterPro" id="IPR051465">
    <property type="entry name" value="Cell_Envelope_Struct_Comp"/>
</dbReference>
<evidence type="ECO:0000259" key="5">
    <source>
        <dbReference type="PROSITE" id="PS51272"/>
    </source>
</evidence>
<keyword evidence="2" id="KW-0677">Repeat</keyword>
<evidence type="ECO:0000313" key="7">
    <source>
        <dbReference type="EMBL" id="SUV17157.1"/>
    </source>
</evidence>
<dbReference type="CDD" id="cd00688">
    <property type="entry name" value="ISOPREN_C2_like"/>
    <property type="match status" value="1"/>
</dbReference>
<dbReference type="PROSITE" id="PS51272">
    <property type="entry name" value="SLH"/>
    <property type="match status" value="3"/>
</dbReference>
<gene>
    <name evidence="6" type="ORF">LS41612_12330</name>
    <name evidence="7" type="ORF">NCTC10338_02248</name>
</gene>
<keyword evidence="7" id="KW-0378">Hydrolase</keyword>
<protein>
    <submittedName>
        <fullName evidence="7">Cell wall anchor domain-containing protein</fullName>
        <ecNumber evidence="7">3.2.1.4</ecNumber>
    </submittedName>
</protein>
<feature type="chain" id="PRO_5038552491" evidence="4">
    <location>
        <begin position="25"/>
        <end position="1268"/>
    </location>
</feature>
<dbReference type="InterPro" id="IPR008930">
    <property type="entry name" value="Terpenoid_cyclase/PrenylTrfase"/>
</dbReference>
<dbReference type="GO" id="GO:0008810">
    <property type="term" value="F:cellulase activity"/>
    <property type="evidence" value="ECO:0007669"/>
    <property type="project" value="UniProtKB-EC"/>
</dbReference>
<dbReference type="RefSeq" id="WP_024361750.1">
    <property type="nucleotide sequence ID" value="NZ_BJNS01000007.1"/>
</dbReference>
<dbReference type="Gene3D" id="2.60.40.1080">
    <property type="match status" value="1"/>
</dbReference>
<dbReference type="Pfam" id="PF00432">
    <property type="entry name" value="Prenyltrans"/>
    <property type="match status" value="1"/>
</dbReference>
<organism evidence="6 8">
    <name type="scientific">Lysinibacillus sphaericus</name>
    <name type="common">Bacillus sphaericus</name>
    <dbReference type="NCBI Taxonomy" id="1421"/>
    <lineage>
        <taxon>Bacteria</taxon>
        <taxon>Bacillati</taxon>
        <taxon>Bacillota</taxon>
        <taxon>Bacilli</taxon>
        <taxon>Bacillales</taxon>
        <taxon>Bacillaceae</taxon>
        <taxon>Lysinibacillus</taxon>
    </lineage>
</organism>
<dbReference type="Gene3D" id="1.50.10.20">
    <property type="match status" value="1"/>
</dbReference>
<dbReference type="GeneID" id="48276987"/>
<dbReference type="InterPro" id="IPR001119">
    <property type="entry name" value="SLH_dom"/>
</dbReference>
<keyword evidence="7" id="KW-0326">Glycosidase</keyword>
<dbReference type="PANTHER" id="PTHR43308">
    <property type="entry name" value="OUTER MEMBRANE PROTEIN ALPHA-RELATED"/>
    <property type="match status" value="1"/>
</dbReference>
<evidence type="ECO:0000313" key="9">
    <source>
        <dbReference type="Proteomes" id="UP000255295"/>
    </source>
</evidence>
<feature type="compositionally biased region" description="Polar residues" evidence="3">
    <location>
        <begin position="751"/>
        <end position="761"/>
    </location>
</feature>
<dbReference type="InterPro" id="IPR008964">
    <property type="entry name" value="Invasin/intimin_cell_adhesion"/>
</dbReference>
<dbReference type="EC" id="3.2.1.4" evidence="7"/>
<dbReference type="InterPro" id="IPR001330">
    <property type="entry name" value="Prenyltrans"/>
</dbReference>
<dbReference type="Pfam" id="PF14478">
    <property type="entry name" value="DUF4430"/>
    <property type="match status" value="1"/>
</dbReference>
<accession>A0A2S0K0S6</accession>
<feature type="compositionally biased region" description="Basic and acidic residues" evidence="3">
    <location>
        <begin position="890"/>
        <end position="906"/>
    </location>
</feature>
<feature type="compositionally biased region" description="Acidic residues" evidence="3">
    <location>
        <begin position="736"/>
        <end position="745"/>
    </location>
</feature>
<feature type="region of interest" description="Disordered" evidence="3">
    <location>
        <begin position="719"/>
        <end position="765"/>
    </location>
</feature>
<dbReference type="SUPFAM" id="SSF48239">
    <property type="entry name" value="Terpenoid cyclases/Protein prenyltransferases"/>
    <property type="match status" value="1"/>
</dbReference>
<feature type="region of interest" description="Disordered" evidence="3">
    <location>
        <begin position="876"/>
        <end position="906"/>
    </location>
</feature>
<dbReference type="Pfam" id="PF02368">
    <property type="entry name" value="Big_2"/>
    <property type="match status" value="1"/>
</dbReference>
<dbReference type="SMART" id="SM00635">
    <property type="entry name" value="BID_2"/>
    <property type="match status" value="1"/>
</dbReference>
<reference evidence="6 8" key="1">
    <citation type="submission" date="2017-03" db="EMBL/GenBank/DDBJ databases">
        <title>The whole genome sequencing and assembly of Lysinibacillus sphaericus DSM 28T strain.</title>
        <authorList>
            <person name="Lee Y.-J."/>
            <person name="Yi H."/>
            <person name="Bahn Y.-S."/>
            <person name="Kim J.F."/>
            <person name="Lee D.-W."/>
        </authorList>
    </citation>
    <scope>NUCLEOTIDE SEQUENCE [LARGE SCALE GENOMIC DNA]</scope>
    <source>
        <strain evidence="6 8">DSM 28</strain>
    </source>
</reference>
<reference evidence="7 9" key="2">
    <citation type="submission" date="2018-06" db="EMBL/GenBank/DDBJ databases">
        <authorList>
            <consortium name="Pathogen Informatics"/>
            <person name="Doyle S."/>
        </authorList>
    </citation>
    <scope>NUCLEOTIDE SEQUENCE [LARGE SCALE GENOMIC DNA]</scope>
    <source>
        <strain evidence="7 9">NCTC10338</strain>
    </source>
</reference>
<evidence type="ECO:0000256" key="1">
    <source>
        <dbReference type="ARBA" id="ARBA00022729"/>
    </source>
</evidence>
<dbReference type="AlphaFoldDB" id="A0A2S0K0S6"/>
<dbReference type="InterPro" id="IPR003343">
    <property type="entry name" value="Big_2"/>
</dbReference>
<feature type="domain" description="SLH" evidence="5">
    <location>
        <begin position="1144"/>
        <end position="1207"/>
    </location>
</feature>
<dbReference type="Proteomes" id="UP000255295">
    <property type="component" value="Unassembled WGS sequence"/>
</dbReference>
<dbReference type="Proteomes" id="UP000238825">
    <property type="component" value="Chromosome"/>
</dbReference>
<feature type="signal peptide" evidence="4">
    <location>
        <begin position="1"/>
        <end position="24"/>
    </location>
</feature>
<evidence type="ECO:0000313" key="6">
    <source>
        <dbReference type="EMBL" id="AVK96995.1"/>
    </source>
</evidence>
<name>A0A2S0K0S6_LYSSH</name>
<feature type="domain" description="SLH" evidence="5">
    <location>
        <begin position="1209"/>
        <end position="1268"/>
    </location>
</feature>
<dbReference type="SUPFAM" id="SSF49373">
    <property type="entry name" value="Invasin/intimin cell-adhesion fragments"/>
    <property type="match status" value="1"/>
</dbReference>